<dbReference type="EMBL" id="BPLQ01003943">
    <property type="protein sequence ID" value="GIY04556.1"/>
    <property type="molecule type" value="Genomic_DNA"/>
</dbReference>
<dbReference type="AlphaFoldDB" id="A0AAV4Q902"/>
<dbReference type="Gene3D" id="3.30.420.10">
    <property type="entry name" value="Ribonuclease H-like superfamily/Ribonuclease H"/>
    <property type="match status" value="1"/>
</dbReference>
<dbReference type="Proteomes" id="UP001054837">
    <property type="component" value="Unassembled WGS sequence"/>
</dbReference>
<gene>
    <name evidence="2" type="primary">AVEN_124813_1</name>
    <name evidence="2" type="ORF">CDAR_93461</name>
</gene>
<keyword evidence="2" id="KW-0548">Nucleotidyltransferase</keyword>
<proteinExistence type="predicted"/>
<feature type="domain" description="Integrase zinc-binding" evidence="1">
    <location>
        <begin position="375"/>
        <end position="426"/>
    </location>
</feature>
<dbReference type="InterPro" id="IPR041588">
    <property type="entry name" value="Integrase_H2C2"/>
</dbReference>
<dbReference type="GO" id="GO:0042575">
    <property type="term" value="C:DNA polymerase complex"/>
    <property type="evidence" value="ECO:0007669"/>
    <property type="project" value="UniProtKB-ARBA"/>
</dbReference>
<reference evidence="2 3" key="1">
    <citation type="submission" date="2021-06" db="EMBL/GenBank/DDBJ databases">
        <title>Caerostris darwini draft genome.</title>
        <authorList>
            <person name="Kono N."/>
            <person name="Arakawa K."/>
        </authorList>
    </citation>
    <scope>NUCLEOTIDE SEQUENCE [LARGE SCALE GENOMIC DNA]</scope>
</reference>
<comment type="caution">
    <text evidence="2">The sequence shown here is derived from an EMBL/GenBank/DDBJ whole genome shotgun (WGS) entry which is preliminary data.</text>
</comment>
<dbReference type="Pfam" id="PF17921">
    <property type="entry name" value="Integrase_H2C2"/>
    <property type="match status" value="1"/>
</dbReference>
<sequence length="564" mass="63440">MNPGWTYPPSPFYLPHHPVPNKSGDKFRLVFDGSAKSSTGVSLNYKLMVGPQLQTDLTTILIRFRMHKIAMTADIEKIFSLTRIAYGTASVPYLAVKCLQQLAIQEEQNFPLASKASLKDFFVDDLMSGANSTTEALDLQAQLIQMLSSAGLVLRKWASNCNELTKLIQEYLRLPNASLSIDDDTVKTLGILWHPASDVFSFKVNSLSLEDNQFQLHGFSDASEKAYTAVIYYRSVPNTGQIKVQLVIAKTKVAPLKNISLPRLELCGALLLSKLIDFTSKAFDIPISQSHFYTDSTIVLAWIRSHASRWKTFVPNRVAKIQTLSSPTQWHHVSGNENPADLATRGILRVGGRLRHANIAYGHKHPILLPKRHILTDLIVRYYHEILLHAGPQLVQSSIQEQYWIIGARDVIRHLIRKCVKCCRIRASITNQMMSDLPTTRISPSPTFLRCGVDYAGPFQIRASKGRGSKSFKAYIVLFVCFTTRTIHLEFATDLSADAFIAALKLFISRRGKCSDIYSDCGSNFVGAKRKKPQEMQWMMEFEVYIVLSYICSLARMLQPMNVS</sequence>
<dbReference type="Pfam" id="PF05380">
    <property type="entry name" value="Peptidase_A17"/>
    <property type="match status" value="1"/>
</dbReference>
<dbReference type="PANTHER" id="PTHR47331">
    <property type="entry name" value="PHD-TYPE DOMAIN-CONTAINING PROTEIN"/>
    <property type="match status" value="1"/>
</dbReference>
<name>A0AAV4Q902_9ARAC</name>
<dbReference type="PANTHER" id="PTHR47331:SF1">
    <property type="entry name" value="GAG-LIKE PROTEIN"/>
    <property type="match status" value="1"/>
</dbReference>
<evidence type="ECO:0000259" key="1">
    <source>
        <dbReference type="Pfam" id="PF17921"/>
    </source>
</evidence>
<dbReference type="InterPro" id="IPR036397">
    <property type="entry name" value="RNaseH_sf"/>
</dbReference>
<accession>A0AAV4Q902</accession>
<dbReference type="InterPro" id="IPR008042">
    <property type="entry name" value="Retrotrans_Pao"/>
</dbReference>
<dbReference type="SUPFAM" id="SSF53098">
    <property type="entry name" value="Ribonuclease H-like"/>
    <property type="match status" value="1"/>
</dbReference>
<keyword evidence="2" id="KW-0695">RNA-directed DNA polymerase</keyword>
<evidence type="ECO:0000313" key="2">
    <source>
        <dbReference type="EMBL" id="GIY04556.1"/>
    </source>
</evidence>
<evidence type="ECO:0000313" key="3">
    <source>
        <dbReference type="Proteomes" id="UP001054837"/>
    </source>
</evidence>
<dbReference type="GO" id="GO:0003964">
    <property type="term" value="F:RNA-directed DNA polymerase activity"/>
    <property type="evidence" value="ECO:0007669"/>
    <property type="project" value="UniProtKB-KW"/>
</dbReference>
<protein>
    <submittedName>
        <fullName evidence="2">Reverse transcriptase</fullName>
    </submittedName>
</protein>
<dbReference type="SUPFAM" id="SSF56672">
    <property type="entry name" value="DNA/RNA polymerases"/>
    <property type="match status" value="1"/>
</dbReference>
<dbReference type="InterPro" id="IPR043502">
    <property type="entry name" value="DNA/RNA_pol_sf"/>
</dbReference>
<keyword evidence="2" id="KW-0808">Transferase</keyword>
<organism evidence="2 3">
    <name type="scientific">Caerostris darwini</name>
    <dbReference type="NCBI Taxonomy" id="1538125"/>
    <lineage>
        <taxon>Eukaryota</taxon>
        <taxon>Metazoa</taxon>
        <taxon>Ecdysozoa</taxon>
        <taxon>Arthropoda</taxon>
        <taxon>Chelicerata</taxon>
        <taxon>Arachnida</taxon>
        <taxon>Araneae</taxon>
        <taxon>Araneomorphae</taxon>
        <taxon>Entelegynae</taxon>
        <taxon>Araneoidea</taxon>
        <taxon>Araneidae</taxon>
        <taxon>Caerostris</taxon>
    </lineage>
</organism>
<keyword evidence="3" id="KW-1185">Reference proteome</keyword>
<dbReference type="GO" id="GO:0003676">
    <property type="term" value="F:nucleic acid binding"/>
    <property type="evidence" value="ECO:0007669"/>
    <property type="project" value="InterPro"/>
</dbReference>
<dbReference type="InterPro" id="IPR012337">
    <property type="entry name" value="RNaseH-like_sf"/>
</dbReference>